<feature type="compositionally biased region" description="Low complexity" evidence="1">
    <location>
        <begin position="48"/>
        <end position="58"/>
    </location>
</feature>
<accession>A0A6G7VDS0</accession>
<gene>
    <name evidence="2" type="ORF">GWK36_09010</name>
</gene>
<name>A0A6G7VDS0_9GAMM</name>
<proteinExistence type="predicted"/>
<keyword evidence="3" id="KW-1185">Reference proteome</keyword>
<dbReference type="KEGG" id="cjap:GWK36_09010"/>
<sequence length="65" mass="7019">MHAADLLAEHRAADALGVEKRKEGFKPSIWRWYLPKMPSNTEGANTESVASSAALASSRGDTEGF</sequence>
<reference evidence="3" key="1">
    <citation type="submission" date="2020-01" db="EMBL/GenBank/DDBJ databases">
        <title>Caldichromatium gen. nov., sp. nov., a thermophilic purple sulfur bacterium member of the family Chromatiaceae isolated from Nakabusa hot spring, Japan.</title>
        <authorList>
            <person name="Saini M.K."/>
            <person name="Hanada S."/>
            <person name="Tank M."/>
        </authorList>
    </citation>
    <scope>NUCLEOTIDE SEQUENCE [LARGE SCALE GENOMIC DNA]</scope>
    <source>
        <strain evidence="3">No.7</strain>
    </source>
</reference>
<protein>
    <submittedName>
        <fullName evidence="2">Uncharacterized protein</fullName>
    </submittedName>
</protein>
<dbReference type="Proteomes" id="UP000502699">
    <property type="component" value="Chromosome"/>
</dbReference>
<feature type="region of interest" description="Disordered" evidence="1">
    <location>
        <begin position="40"/>
        <end position="65"/>
    </location>
</feature>
<dbReference type="RefSeq" id="WP_166270866.1">
    <property type="nucleotide sequence ID" value="NZ_CP048029.1"/>
</dbReference>
<dbReference type="EMBL" id="CP048029">
    <property type="protein sequence ID" value="QIK38102.1"/>
    <property type="molecule type" value="Genomic_DNA"/>
</dbReference>
<evidence type="ECO:0000313" key="3">
    <source>
        <dbReference type="Proteomes" id="UP000502699"/>
    </source>
</evidence>
<evidence type="ECO:0000256" key="1">
    <source>
        <dbReference type="SAM" id="MobiDB-lite"/>
    </source>
</evidence>
<dbReference type="AlphaFoldDB" id="A0A6G7VDS0"/>
<organism evidence="2 3">
    <name type="scientific">Caldichromatium japonicum</name>
    <dbReference type="NCBI Taxonomy" id="2699430"/>
    <lineage>
        <taxon>Bacteria</taxon>
        <taxon>Pseudomonadati</taxon>
        <taxon>Pseudomonadota</taxon>
        <taxon>Gammaproteobacteria</taxon>
        <taxon>Chromatiales</taxon>
        <taxon>Chromatiaceae</taxon>
        <taxon>Caldichromatium</taxon>
    </lineage>
</organism>
<evidence type="ECO:0000313" key="2">
    <source>
        <dbReference type="EMBL" id="QIK38102.1"/>
    </source>
</evidence>